<evidence type="ECO:0000256" key="5">
    <source>
        <dbReference type="ARBA" id="ARBA00022741"/>
    </source>
</evidence>
<dbReference type="Gene3D" id="3.40.50.300">
    <property type="entry name" value="P-loop containing nucleotide triphosphate hydrolases"/>
    <property type="match status" value="1"/>
</dbReference>
<dbReference type="GO" id="GO:0005524">
    <property type="term" value="F:ATP binding"/>
    <property type="evidence" value="ECO:0007669"/>
    <property type="project" value="UniProtKB-KW"/>
</dbReference>
<keyword evidence="5 10" id="KW-0547">Nucleotide-binding</keyword>
<dbReference type="NCBIfam" id="TIGR01313">
    <property type="entry name" value="therm_gnt_kin"/>
    <property type="match status" value="1"/>
</dbReference>
<dbReference type="FunFam" id="3.40.50.300:FF:000522">
    <property type="entry name" value="Gluconokinase"/>
    <property type="match status" value="1"/>
</dbReference>
<dbReference type="GO" id="GO:0046316">
    <property type="term" value="F:gluconokinase activity"/>
    <property type="evidence" value="ECO:0007669"/>
    <property type="project" value="UniProtKB-EC"/>
</dbReference>
<sequence>MTTTCLVVMGVSGSGKSTVARELADRLGWQMAEADEFHPEANIAKMRAGTPLTDDDREPWLRKLRDWITEHDEHGEDTVVACSALKRRYRDLLRESTARVRFVHLSGTGQVIGDRLAERSDHFMPPGLLGSQFDALEPLADDEDGTAVDVSGTPEQITDTALRALGLQEDAR</sequence>
<dbReference type="GO" id="GO:0019521">
    <property type="term" value="P:D-gluconate metabolic process"/>
    <property type="evidence" value="ECO:0007669"/>
    <property type="project" value="UniProtKB-KW"/>
</dbReference>
<dbReference type="CDD" id="cd02021">
    <property type="entry name" value="GntK"/>
    <property type="match status" value="1"/>
</dbReference>
<evidence type="ECO:0000256" key="8">
    <source>
        <dbReference type="ARBA" id="ARBA00023064"/>
    </source>
</evidence>
<dbReference type="OrthoDB" id="9795716at2"/>
<comment type="similarity">
    <text evidence="2 10">Belongs to the gluconokinase GntK/GntV family.</text>
</comment>
<accession>A0A4S8QB14</accession>
<evidence type="ECO:0000256" key="10">
    <source>
        <dbReference type="RuleBase" id="RU363066"/>
    </source>
</evidence>
<proteinExistence type="inferred from homology"/>
<evidence type="ECO:0000256" key="4">
    <source>
        <dbReference type="ARBA" id="ARBA00022679"/>
    </source>
</evidence>
<dbReference type="Pfam" id="PF13671">
    <property type="entry name" value="AAA_33"/>
    <property type="match status" value="1"/>
</dbReference>
<dbReference type="PANTHER" id="PTHR43442">
    <property type="entry name" value="GLUCONOKINASE-RELATED"/>
    <property type="match status" value="1"/>
</dbReference>
<reference evidence="11 12" key="2">
    <citation type="submission" date="2019-05" db="EMBL/GenBank/DDBJ databases">
        <title>Glycomyces buryatensis sp. nov.</title>
        <authorList>
            <person name="Nikitina E."/>
        </authorList>
    </citation>
    <scope>NUCLEOTIDE SEQUENCE [LARGE SCALE GENOMIC DNA]</scope>
    <source>
        <strain evidence="11 12">18</strain>
    </source>
</reference>
<dbReference type="AlphaFoldDB" id="A0A4S8QB14"/>
<dbReference type="Proteomes" id="UP000308760">
    <property type="component" value="Unassembled WGS sequence"/>
</dbReference>
<protein>
    <recommendedName>
        <fullName evidence="3 10">Gluconokinase</fullName>
        <ecNumber evidence="3 10">2.7.1.12</ecNumber>
    </recommendedName>
</protein>
<keyword evidence="12" id="KW-1185">Reference proteome</keyword>
<dbReference type="RefSeq" id="WP_136534388.1">
    <property type="nucleotide sequence ID" value="NZ_STGY01000041.1"/>
</dbReference>
<keyword evidence="6 10" id="KW-0418">Kinase</keyword>
<dbReference type="EC" id="2.7.1.12" evidence="3 10"/>
<evidence type="ECO:0000256" key="6">
    <source>
        <dbReference type="ARBA" id="ARBA00022777"/>
    </source>
</evidence>
<dbReference type="PANTHER" id="PTHR43442:SF3">
    <property type="entry name" value="GLUCONOKINASE-RELATED"/>
    <property type="match status" value="1"/>
</dbReference>
<reference evidence="12" key="1">
    <citation type="submission" date="2019-04" db="EMBL/GenBank/DDBJ databases">
        <title>Nocardioides xinjiangensis sp. nov.</title>
        <authorList>
            <person name="Liu S."/>
        </authorList>
    </citation>
    <scope>NUCLEOTIDE SEQUENCE [LARGE SCALE GENOMIC DNA]</scope>
    <source>
        <strain evidence="12">18</strain>
    </source>
</reference>
<name>A0A4S8QB14_9ACTN</name>
<dbReference type="GO" id="GO:0005737">
    <property type="term" value="C:cytoplasm"/>
    <property type="evidence" value="ECO:0007669"/>
    <property type="project" value="TreeGrafter"/>
</dbReference>
<evidence type="ECO:0000256" key="1">
    <source>
        <dbReference type="ARBA" id="ARBA00004761"/>
    </source>
</evidence>
<keyword evidence="8" id="KW-0311">Gluconate utilization</keyword>
<dbReference type="EMBL" id="STGY01000041">
    <property type="protein sequence ID" value="THV41703.1"/>
    <property type="molecule type" value="Genomic_DNA"/>
</dbReference>
<dbReference type="InterPro" id="IPR027417">
    <property type="entry name" value="P-loop_NTPase"/>
</dbReference>
<dbReference type="SUPFAM" id="SSF52540">
    <property type="entry name" value="P-loop containing nucleoside triphosphate hydrolases"/>
    <property type="match status" value="1"/>
</dbReference>
<comment type="pathway">
    <text evidence="1">Carbohydrate acid metabolism.</text>
</comment>
<evidence type="ECO:0000313" key="11">
    <source>
        <dbReference type="EMBL" id="THV41703.1"/>
    </source>
</evidence>
<evidence type="ECO:0000256" key="3">
    <source>
        <dbReference type="ARBA" id="ARBA00012054"/>
    </source>
</evidence>
<organism evidence="11 12">
    <name type="scientific">Glycomyces buryatensis</name>
    <dbReference type="NCBI Taxonomy" id="2570927"/>
    <lineage>
        <taxon>Bacteria</taxon>
        <taxon>Bacillati</taxon>
        <taxon>Actinomycetota</taxon>
        <taxon>Actinomycetes</taxon>
        <taxon>Glycomycetales</taxon>
        <taxon>Glycomycetaceae</taxon>
        <taxon>Glycomyces</taxon>
    </lineage>
</organism>
<comment type="catalytic activity">
    <reaction evidence="9 10">
        <text>D-gluconate + ATP = 6-phospho-D-gluconate + ADP + H(+)</text>
        <dbReference type="Rhea" id="RHEA:19433"/>
        <dbReference type="ChEBI" id="CHEBI:15378"/>
        <dbReference type="ChEBI" id="CHEBI:18391"/>
        <dbReference type="ChEBI" id="CHEBI:30616"/>
        <dbReference type="ChEBI" id="CHEBI:58759"/>
        <dbReference type="ChEBI" id="CHEBI:456216"/>
        <dbReference type="EC" id="2.7.1.12"/>
    </reaction>
</comment>
<evidence type="ECO:0000256" key="2">
    <source>
        <dbReference type="ARBA" id="ARBA00008420"/>
    </source>
</evidence>
<evidence type="ECO:0000256" key="7">
    <source>
        <dbReference type="ARBA" id="ARBA00022840"/>
    </source>
</evidence>
<evidence type="ECO:0000313" key="12">
    <source>
        <dbReference type="Proteomes" id="UP000308760"/>
    </source>
</evidence>
<keyword evidence="7 10" id="KW-0067">ATP-binding</keyword>
<keyword evidence="4 10" id="KW-0808">Transferase</keyword>
<comment type="caution">
    <text evidence="11">The sequence shown here is derived from an EMBL/GenBank/DDBJ whole genome shotgun (WGS) entry which is preliminary data.</text>
</comment>
<gene>
    <name evidence="11" type="ORF">FAB82_09930</name>
</gene>
<evidence type="ECO:0000256" key="9">
    <source>
        <dbReference type="ARBA" id="ARBA00048090"/>
    </source>
</evidence>
<dbReference type="InterPro" id="IPR006001">
    <property type="entry name" value="Therm_gnt_kin"/>
</dbReference>